<dbReference type="GO" id="GO:0051301">
    <property type="term" value="P:cell division"/>
    <property type="evidence" value="ECO:0007669"/>
    <property type="project" value="UniProtKB-KW"/>
</dbReference>
<dbReference type="GO" id="GO:0016887">
    <property type="term" value="F:ATP hydrolysis activity"/>
    <property type="evidence" value="ECO:0007669"/>
    <property type="project" value="EnsemblFungi"/>
</dbReference>
<feature type="domain" description="Condensin complex subunit 1 C-terminal" evidence="12">
    <location>
        <begin position="973"/>
        <end position="1136"/>
    </location>
</feature>
<evidence type="ECO:0000256" key="4">
    <source>
        <dbReference type="ARBA" id="ARBA00022454"/>
    </source>
</evidence>
<dbReference type="InterPro" id="IPR026971">
    <property type="entry name" value="CND1/NCAPD3"/>
</dbReference>
<dbReference type="PANTHER" id="PTHR14222">
    <property type="entry name" value="CONDENSIN"/>
    <property type="match status" value="1"/>
</dbReference>
<keyword evidence="8" id="KW-0539">Nucleus</keyword>
<evidence type="ECO:0000256" key="3">
    <source>
        <dbReference type="ARBA" id="ARBA00009606"/>
    </source>
</evidence>
<keyword evidence="6 10" id="KW-0498">Mitosis</keyword>
<dbReference type="PANTHER" id="PTHR14222:SF2">
    <property type="entry name" value="CONDENSIN COMPLEX SUBUNIT 1"/>
    <property type="match status" value="1"/>
</dbReference>
<comment type="function">
    <text evidence="10">Regulatory subunit of the condensin complex, a complex required for conversion of interphase chromatin into mitotic-like condense chromosomes. The condensin complex probably introduces positive supercoils into relaxed DNA in the presence of type I topoisomerases and converts nicked DNA into positive knotted forms in the presence of type II topoisomerases.</text>
</comment>
<evidence type="ECO:0000256" key="5">
    <source>
        <dbReference type="ARBA" id="ARBA00022618"/>
    </source>
</evidence>
<evidence type="ECO:0000313" key="14">
    <source>
        <dbReference type="EMBL" id="EPX72393.1"/>
    </source>
</evidence>
<dbReference type="GO" id="GO:0005730">
    <property type="term" value="C:nucleolus"/>
    <property type="evidence" value="ECO:0007669"/>
    <property type="project" value="EnsemblFungi"/>
</dbReference>
<dbReference type="AlphaFoldDB" id="S9PY62"/>
<sequence length="1155" mass="131276">MSLDLLSRLKKYIHDEENSILDSLYADCQNDGLSNAVNHVIDTLLLGTSSCFDNDCVEKLFAICLHFFDLSSNLKNKVYDLLTSIIGSETAVLEDLIIANATDFFVPQTNLESVGIAIQLTIKSLSESNQLSIIHTSSSSSRDKKKNVSQQQSSTWNGLIHVNSFLDSVSNLFHKKLSRVWTTSSERDMFLSLFLKPVYTLMESETNMKNSGFRVRMFDLISLAVKYHHQTAAAETRIIQSLQYFEHLAEYLADLVHLTTVRYEFSPLAEGILHTLCSLEFSDNDVKGPKQVSLFLVHLSSLLPSLCFKQLTILTKLLDSESYTLRCAIIEVIGNVILDIIQDDSEEDNSESISSNVQSILEVLEDRLLDISPYCRTKILQVFFRIFELPIKYPQKRQEIAELTIRCMQDRSSHVRRNAIRLFSKLLTTHPFSVMHNGILTRSVWEEGLGFVEEQLRSLQPKRVVTSTDYESSVDENLLEDATMIRDEEDNASMELESSQDKDKDPLNAYADSVPAEDIVKINLTKRFYVEALKFIDTLEEGAKIISQLLSAKNKSEVIEAMDFFVCCSSFCLSFAKQYIKRMIHLIWVKGTSDEGNSIQNHVLNCYKTLFFQPPPGSDANDRANYMARNLISLTYDSSLAELTSLEQMLSILMKQDYFPALVITKLWQVYSYVKKDISRTQRRGAIIVLSMLALGNNEIIIQGLDYLVQIGLGAPGLDDLVLARYSCITIKRISKSSPTSLAITFPNSHVVCQKLCMLLLRPSTSDEWFGLQEQIIDAIYAVSKHPDELCTNVIILLTKNLFERTKATENSNEDAMDEDINIPEQEQNAATQFAHLIFVVGHVAIKQLVYIEYCEAEFKRRKADAERNPNESNEKSGNQSEFDLITGTSEDDFAEAMTFIRERELLYGENSLLSRFAPLVVEVCSHHTGSHNDSLLVASSLTLAKFMCLSNNFCMENLPLLITILEKCENPLIRNNLVIALADLTVCFNHFIDEISEFLYRRLLDPDPSVKKTCFMTLAFLILAGQIKVKGQLGIMARSLEDEDARIADLAKMFFTDFSAKDNSVYNNFIDIFSVLSKSSEDQDEEDTKFKHIVRFLMSFIEKERYTKQLTERLSARLPRCKSQRQWNHVAYALSLLPHKSDEVQKQLDDGFRA</sequence>
<dbReference type="Pfam" id="PF12922">
    <property type="entry name" value="Cnd1_N"/>
    <property type="match status" value="1"/>
</dbReference>
<protein>
    <recommendedName>
        <fullName evidence="10">Condensin complex subunit 1</fullName>
    </recommendedName>
</protein>
<dbReference type="GO" id="GO:0010032">
    <property type="term" value="P:meiotic chromosome condensation"/>
    <property type="evidence" value="ECO:0007669"/>
    <property type="project" value="TreeGrafter"/>
</dbReference>
<dbReference type="InterPro" id="IPR007673">
    <property type="entry name" value="Condensin_cplx_su1"/>
</dbReference>
<dbReference type="InterPro" id="IPR024324">
    <property type="entry name" value="Condensin_cplx_su1_N"/>
</dbReference>
<dbReference type="GO" id="GO:0007076">
    <property type="term" value="P:mitotic chromosome condensation"/>
    <property type="evidence" value="ECO:0007669"/>
    <property type="project" value="EnsemblFungi"/>
</dbReference>
<evidence type="ECO:0000256" key="1">
    <source>
        <dbReference type="ARBA" id="ARBA00004123"/>
    </source>
</evidence>
<evidence type="ECO:0000256" key="11">
    <source>
        <dbReference type="SAM" id="MobiDB-lite"/>
    </source>
</evidence>
<dbReference type="InterPro" id="IPR032682">
    <property type="entry name" value="Cnd1_C"/>
</dbReference>
<dbReference type="RefSeq" id="XP_013018031.1">
    <property type="nucleotide sequence ID" value="XM_013162577.1"/>
</dbReference>
<accession>S9PY62</accession>
<organism evidence="14 15">
    <name type="scientific">Schizosaccharomyces octosporus (strain yFS286)</name>
    <name type="common">Fission yeast</name>
    <name type="synonym">Octosporomyces octosporus</name>
    <dbReference type="NCBI Taxonomy" id="483514"/>
    <lineage>
        <taxon>Eukaryota</taxon>
        <taxon>Fungi</taxon>
        <taxon>Dikarya</taxon>
        <taxon>Ascomycota</taxon>
        <taxon>Taphrinomycotina</taxon>
        <taxon>Schizosaccharomycetes</taxon>
        <taxon>Schizosaccharomycetales</taxon>
        <taxon>Schizosaccharomycetaceae</taxon>
        <taxon>Schizosaccharomyces</taxon>
    </lineage>
</organism>
<dbReference type="GO" id="GO:0000776">
    <property type="term" value="C:kinetochore"/>
    <property type="evidence" value="ECO:0007669"/>
    <property type="project" value="EnsemblFungi"/>
</dbReference>
<keyword evidence="4" id="KW-0158">Chromosome</keyword>
<keyword evidence="9 10" id="KW-0131">Cell cycle</keyword>
<comment type="subcellular location">
    <subcellularLocation>
        <location evidence="2">Chromosome</location>
    </subcellularLocation>
    <subcellularLocation>
        <location evidence="1">Nucleus</location>
    </subcellularLocation>
</comment>
<reference evidence="14 15" key="1">
    <citation type="journal article" date="2011" name="Science">
        <title>Comparative functional genomics of the fission yeasts.</title>
        <authorList>
            <person name="Rhind N."/>
            <person name="Chen Z."/>
            <person name="Yassour M."/>
            <person name="Thompson D.A."/>
            <person name="Haas B.J."/>
            <person name="Habib N."/>
            <person name="Wapinski I."/>
            <person name="Roy S."/>
            <person name="Lin M.F."/>
            <person name="Heiman D.I."/>
            <person name="Young S.K."/>
            <person name="Furuya K."/>
            <person name="Guo Y."/>
            <person name="Pidoux A."/>
            <person name="Chen H.M."/>
            <person name="Robbertse B."/>
            <person name="Goldberg J.M."/>
            <person name="Aoki K."/>
            <person name="Bayne E.H."/>
            <person name="Berlin A.M."/>
            <person name="Desjardins C.A."/>
            <person name="Dobbs E."/>
            <person name="Dukaj L."/>
            <person name="Fan L."/>
            <person name="FitzGerald M.G."/>
            <person name="French C."/>
            <person name="Gujja S."/>
            <person name="Hansen K."/>
            <person name="Keifenheim D."/>
            <person name="Levin J.Z."/>
            <person name="Mosher R.A."/>
            <person name="Mueller C.A."/>
            <person name="Pfiffner J."/>
            <person name="Priest M."/>
            <person name="Russ C."/>
            <person name="Smialowska A."/>
            <person name="Swoboda P."/>
            <person name="Sykes S.M."/>
            <person name="Vaughn M."/>
            <person name="Vengrova S."/>
            <person name="Yoder R."/>
            <person name="Zeng Q."/>
            <person name="Allshire R."/>
            <person name="Baulcombe D."/>
            <person name="Birren B.W."/>
            <person name="Brown W."/>
            <person name="Ekwall K."/>
            <person name="Kellis M."/>
            <person name="Leatherwood J."/>
            <person name="Levin H."/>
            <person name="Margalit H."/>
            <person name="Martienssen R."/>
            <person name="Nieduszynski C.A."/>
            <person name="Spatafora J.W."/>
            <person name="Friedman N."/>
            <person name="Dalgaard J.Z."/>
            <person name="Baumann P."/>
            <person name="Niki H."/>
            <person name="Regev A."/>
            <person name="Nusbaum C."/>
        </authorList>
    </citation>
    <scope>NUCLEOTIDE SEQUENCE [LARGE SCALE GENOMIC DNA]</scope>
    <source>
        <strain evidence="15">yFS286</strain>
    </source>
</reference>
<dbReference type="HOGENOM" id="CLU_001867_1_0_1"/>
<dbReference type="eggNOG" id="KOG0414">
    <property type="taxonomic scope" value="Eukaryota"/>
</dbReference>
<evidence type="ECO:0000256" key="6">
    <source>
        <dbReference type="ARBA" id="ARBA00022776"/>
    </source>
</evidence>
<dbReference type="OrthoDB" id="436262at2759"/>
<evidence type="ECO:0000256" key="9">
    <source>
        <dbReference type="ARBA" id="ARBA00023306"/>
    </source>
</evidence>
<dbReference type="GO" id="GO:0042393">
    <property type="term" value="F:histone binding"/>
    <property type="evidence" value="ECO:0007669"/>
    <property type="project" value="TreeGrafter"/>
</dbReference>
<dbReference type="OMA" id="CPLEKLW"/>
<dbReference type="GO" id="GO:0000791">
    <property type="term" value="C:euchromatin"/>
    <property type="evidence" value="ECO:0007669"/>
    <property type="project" value="EnsemblFungi"/>
</dbReference>
<name>S9PY62_SCHOY</name>
<evidence type="ECO:0000256" key="7">
    <source>
        <dbReference type="ARBA" id="ARBA00023067"/>
    </source>
</evidence>
<dbReference type="VEuPathDB" id="FungiDB:SOCG_00157"/>
<evidence type="ECO:0000259" key="12">
    <source>
        <dbReference type="Pfam" id="PF12717"/>
    </source>
</evidence>
<dbReference type="InterPro" id="IPR011989">
    <property type="entry name" value="ARM-like"/>
</dbReference>
<keyword evidence="7 10" id="KW-0226">DNA condensation</keyword>
<feature type="compositionally biased region" description="Basic and acidic residues" evidence="11">
    <location>
        <begin position="864"/>
        <end position="875"/>
    </location>
</feature>
<keyword evidence="15" id="KW-1185">Reference proteome</keyword>
<dbReference type="GO" id="GO:0140602">
    <property type="term" value="C:nucleolar peripheral inclusion body"/>
    <property type="evidence" value="ECO:0007669"/>
    <property type="project" value="EnsemblFungi"/>
</dbReference>
<dbReference type="InterPro" id="IPR016024">
    <property type="entry name" value="ARM-type_fold"/>
</dbReference>
<dbReference type="GeneID" id="25029141"/>
<dbReference type="Proteomes" id="UP000016088">
    <property type="component" value="Unassembled WGS sequence"/>
</dbReference>
<dbReference type="GO" id="GO:0005737">
    <property type="term" value="C:cytoplasm"/>
    <property type="evidence" value="ECO:0007669"/>
    <property type="project" value="EnsemblFungi"/>
</dbReference>
<dbReference type="SUPFAM" id="SSF48371">
    <property type="entry name" value="ARM repeat"/>
    <property type="match status" value="1"/>
</dbReference>
<dbReference type="EMBL" id="KE503207">
    <property type="protein sequence ID" value="EPX72393.1"/>
    <property type="molecule type" value="Genomic_DNA"/>
</dbReference>
<comment type="similarity">
    <text evidence="3 10">Belongs to the CND1 (condensin subunit 1) family.</text>
</comment>
<dbReference type="GO" id="GO:0000796">
    <property type="term" value="C:condensin complex"/>
    <property type="evidence" value="ECO:0007669"/>
    <property type="project" value="EnsemblFungi"/>
</dbReference>
<proteinExistence type="inferred from homology"/>
<evidence type="ECO:0000256" key="8">
    <source>
        <dbReference type="ARBA" id="ARBA00023242"/>
    </source>
</evidence>
<feature type="domain" description="Condensin complex subunit 1 N-terminal" evidence="13">
    <location>
        <begin position="73"/>
        <end position="234"/>
    </location>
</feature>
<feature type="region of interest" description="Disordered" evidence="11">
    <location>
        <begin position="863"/>
        <end position="883"/>
    </location>
</feature>
<dbReference type="GO" id="GO:0003690">
    <property type="term" value="F:double-stranded DNA binding"/>
    <property type="evidence" value="ECO:0007669"/>
    <property type="project" value="EnsemblFungi"/>
</dbReference>
<evidence type="ECO:0000259" key="13">
    <source>
        <dbReference type="Pfam" id="PF12922"/>
    </source>
</evidence>
<evidence type="ECO:0000256" key="10">
    <source>
        <dbReference type="PIRNR" id="PIRNR017127"/>
    </source>
</evidence>
<dbReference type="PIRSF" id="PIRSF017127">
    <property type="entry name" value="Condensin_D2"/>
    <property type="match status" value="1"/>
</dbReference>
<dbReference type="GO" id="GO:0003697">
    <property type="term" value="F:single-stranded DNA binding"/>
    <property type="evidence" value="ECO:0007669"/>
    <property type="project" value="EnsemblFungi"/>
</dbReference>
<dbReference type="Gene3D" id="1.25.10.10">
    <property type="entry name" value="Leucine-rich Repeat Variant"/>
    <property type="match status" value="1"/>
</dbReference>
<keyword evidence="5 10" id="KW-0132">Cell division</keyword>
<evidence type="ECO:0000313" key="15">
    <source>
        <dbReference type="Proteomes" id="UP000016088"/>
    </source>
</evidence>
<evidence type="ECO:0000256" key="2">
    <source>
        <dbReference type="ARBA" id="ARBA00004286"/>
    </source>
</evidence>
<gene>
    <name evidence="14" type="ORF">SOCG_00157</name>
</gene>
<dbReference type="Pfam" id="PF12717">
    <property type="entry name" value="Cnd1"/>
    <property type="match status" value="1"/>
</dbReference>